<dbReference type="GO" id="GO:0005771">
    <property type="term" value="C:multivesicular body"/>
    <property type="evidence" value="ECO:0007669"/>
    <property type="project" value="TreeGrafter"/>
</dbReference>
<name>A0A4V4MA35_WALIC</name>
<dbReference type="Proteomes" id="UP000306954">
    <property type="component" value="Unassembled WGS sequence"/>
</dbReference>
<keyword evidence="2 3" id="KW-0175">Coiled coil</keyword>
<gene>
    <name evidence="6" type="ORF">E3P86_03191</name>
    <name evidence="5" type="ORF">E3P90_01147</name>
</gene>
<feature type="coiled-coil region" evidence="3">
    <location>
        <begin position="37"/>
        <end position="87"/>
    </location>
</feature>
<feature type="region of interest" description="Disordered" evidence="4">
    <location>
        <begin position="174"/>
        <end position="229"/>
    </location>
</feature>
<reference evidence="7 8" key="1">
    <citation type="submission" date="2019-03" db="EMBL/GenBank/DDBJ databases">
        <title>Sequencing 23 genomes of Wallemia ichthyophaga.</title>
        <authorList>
            <person name="Gostincar C."/>
        </authorList>
    </citation>
    <scope>NUCLEOTIDE SEQUENCE [LARGE SCALE GENOMIC DNA]</scope>
    <source>
        <strain evidence="6 8">EXF-6200</strain>
        <strain evidence="5 7">EXF-8621</strain>
    </source>
</reference>
<dbReference type="PANTHER" id="PTHR22761:SF12">
    <property type="entry name" value="CHARGED MULTIVESICULAR BODY PROTEIN 5"/>
    <property type="match status" value="1"/>
</dbReference>
<dbReference type="EMBL" id="SPOF01000009">
    <property type="protein sequence ID" value="TIB14870.1"/>
    <property type="molecule type" value="Genomic_DNA"/>
</dbReference>
<dbReference type="EMBL" id="SPOI01000210">
    <property type="protein sequence ID" value="TIB32248.1"/>
    <property type="molecule type" value="Genomic_DNA"/>
</dbReference>
<evidence type="ECO:0000256" key="4">
    <source>
        <dbReference type="SAM" id="MobiDB-lite"/>
    </source>
</evidence>
<dbReference type="AlphaFoldDB" id="A0A4V4MA35"/>
<comment type="similarity">
    <text evidence="1">Belongs to the SNF7 family.</text>
</comment>
<evidence type="ECO:0000313" key="6">
    <source>
        <dbReference type="EMBL" id="TIB32248.1"/>
    </source>
</evidence>
<evidence type="ECO:0000313" key="7">
    <source>
        <dbReference type="Proteomes" id="UP000306954"/>
    </source>
</evidence>
<evidence type="ECO:0000256" key="1">
    <source>
        <dbReference type="ARBA" id="ARBA00006190"/>
    </source>
</evidence>
<dbReference type="Proteomes" id="UP000310689">
    <property type="component" value="Unassembled WGS sequence"/>
</dbReference>
<evidence type="ECO:0008006" key="9">
    <source>
        <dbReference type="Google" id="ProtNLM"/>
    </source>
</evidence>
<dbReference type="OrthoDB" id="3973241at2759"/>
<protein>
    <recommendedName>
        <fullName evidence="9">Charged multivesicular body protein 5</fullName>
    </recommendedName>
</protein>
<dbReference type="Pfam" id="PF03357">
    <property type="entry name" value="Snf7"/>
    <property type="match status" value="1"/>
</dbReference>
<evidence type="ECO:0000313" key="5">
    <source>
        <dbReference type="EMBL" id="TIB14870.1"/>
    </source>
</evidence>
<organism evidence="5 7">
    <name type="scientific">Wallemia ichthyophaga</name>
    <dbReference type="NCBI Taxonomy" id="245174"/>
    <lineage>
        <taxon>Eukaryota</taxon>
        <taxon>Fungi</taxon>
        <taxon>Dikarya</taxon>
        <taxon>Basidiomycota</taxon>
        <taxon>Wallemiomycotina</taxon>
        <taxon>Wallemiomycetes</taxon>
        <taxon>Wallemiales</taxon>
        <taxon>Wallemiaceae</taxon>
        <taxon>Wallemia</taxon>
    </lineage>
</organism>
<proteinExistence type="inferred from homology"/>
<dbReference type="InterPro" id="IPR005024">
    <property type="entry name" value="Snf7_fam"/>
</dbReference>
<evidence type="ECO:0000256" key="2">
    <source>
        <dbReference type="ARBA" id="ARBA00023054"/>
    </source>
</evidence>
<dbReference type="GO" id="GO:0006900">
    <property type="term" value="P:vesicle budding from membrane"/>
    <property type="evidence" value="ECO:0007669"/>
    <property type="project" value="TreeGrafter"/>
</dbReference>
<feature type="compositionally biased region" description="Polar residues" evidence="4">
    <location>
        <begin position="185"/>
        <end position="196"/>
    </location>
</feature>
<evidence type="ECO:0000313" key="8">
    <source>
        <dbReference type="Proteomes" id="UP000310689"/>
    </source>
</evidence>
<feature type="compositionally biased region" description="Low complexity" evidence="4">
    <location>
        <begin position="204"/>
        <end position="222"/>
    </location>
</feature>
<accession>A0A4V4MA35</accession>
<dbReference type="PANTHER" id="PTHR22761">
    <property type="entry name" value="CHARGED MULTIVESICULAR BODY PROTEIN"/>
    <property type="match status" value="1"/>
</dbReference>
<dbReference type="GO" id="GO:0032511">
    <property type="term" value="P:late endosome to vacuole transport via multivesicular body sorting pathway"/>
    <property type="evidence" value="ECO:0007669"/>
    <property type="project" value="TreeGrafter"/>
</dbReference>
<dbReference type="Gene3D" id="6.10.250.1710">
    <property type="match status" value="1"/>
</dbReference>
<evidence type="ECO:0000256" key="3">
    <source>
        <dbReference type="SAM" id="Coils"/>
    </source>
</evidence>
<comment type="caution">
    <text evidence="5">The sequence shown here is derived from an EMBL/GenBank/DDBJ whole genome shotgun (WGS) entry which is preliminary data.</text>
</comment>
<sequence>MQRLFGYNQSKAPKPGLNDAIKIYKTESRSGSIEAKVKKCDQELAQFKQQMNRLRDGPGKRAVQQRAMRALQQRKVYEGQLAQLQQQTFNMEQAQMTTENLSNTMATVDAMQTANKQMKKQYGKIDIDKIDTIQDDMQDLIESATEVQETLGRSYGVPEEIDEADLEAELDALGDDLNEIDETPSYLQNPDSNPPDTISDMLETPQQPQASATPAQAQSNTSRGESAVI</sequence>